<dbReference type="Gene3D" id="1.10.260.40">
    <property type="entry name" value="lambda repressor-like DNA-binding domains"/>
    <property type="match status" value="1"/>
</dbReference>
<reference evidence="2 3" key="1">
    <citation type="submission" date="2017-01" db="EMBL/GenBank/DDBJ databases">
        <title>Novel large sulfur bacteria in the metagenomes of groundwater-fed chemosynthetic microbial mats in the Lake Huron basin.</title>
        <authorList>
            <person name="Sharrar A.M."/>
            <person name="Flood B.E."/>
            <person name="Bailey J.V."/>
            <person name="Jones D.S."/>
            <person name="Biddanda B."/>
            <person name="Ruberg S.A."/>
            <person name="Marcus D.N."/>
            <person name="Dick G.J."/>
        </authorList>
    </citation>
    <scope>NUCLEOTIDE SEQUENCE [LARGE SCALE GENOMIC DNA]</scope>
    <source>
        <strain evidence="2">A7</strain>
    </source>
</reference>
<accession>A0A1W9KPL7</accession>
<dbReference type="AlphaFoldDB" id="A0A1W9KPL7"/>
<evidence type="ECO:0000259" key="1">
    <source>
        <dbReference type="PROSITE" id="PS50943"/>
    </source>
</evidence>
<sequence>MLHEVSQLNNTVPEGFGLRLKAERQRLKLNQAEFAALGGVSRPSQVYYESEQRVPDVRYLAALCEKVDVMYILSGKRHTEANTKAIDASVIQAILTTIDAWENTSVRLITDRFRAELVSLFLQQVDANGKVDTDLIKSTLRILDTQSATSIC</sequence>
<dbReference type="Proteomes" id="UP000192505">
    <property type="component" value="Unassembled WGS sequence"/>
</dbReference>
<dbReference type="EMBL" id="MTEI01000024">
    <property type="protein sequence ID" value="OQW86059.1"/>
    <property type="molecule type" value="Genomic_DNA"/>
</dbReference>
<dbReference type="Pfam" id="PF01381">
    <property type="entry name" value="HTH_3"/>
    <property type="match status" value="1"/>
</dbReference>
<evidence type="ECO:0000313" key="3">
    <source>
        <dbReference type="Proteomes" id="UP000192505"/>
    </source>
</evidence>
<dbReference type="SMART" id="SM00530">
    <property type="entry name" value="HTH_XRE"/>
    <property type="match status" value="1"/>
</dbReference>
<dbReference type="PROSITE" id="PS50943">
    <property type="entry name" value="HTH_CROC1"/>
    <property type="match status" value="1"/>
</dbReference>
<evidence type="ECO:0000313" key="2">
    <source>
        <dbReference type="EMBL" id="OQW86059.1"/>
    </source>
</evidence>
<dbReference type="CDD" id="cd00093">
    <property type="entry name" value="HTH_XRE"/>
    <property type="match status" value="1"/>
</dbReference>
<dbReference type="GO" id="GO:0003677">
    <property type="term" value="F:DNA binding"/>
    <property type="evidence" value="ECO:0007669"/>
    <property type="project" value="InterPro"/>
</dbReference>
<protein>
    <recommendedName>
        <fullName evidence="1">HTH cro/C1-type domain-containing protein</fullName>
    </recommendedName>
</protein>
<dbReference type="SUPFAM" id="SSF47413">
    <property type="entry name" value="lambda repressor-like DNA-binding domains"/>
    <property type="match status" value="1"/>
</dbReference>
<dbReference type="InterPro" id="IPR010982">
    <property type="entry name" value="Lambda_DNA-bd_dom_sf"/>
</dbReference>
<dbReference type="InterPro" id="IPR001387">
    <property type="entry name" value="Cro/C1-type_HTH"/>
</dbReference>
<organism evidence="2 3">
    <name type="scientific">Rhodoferax ferrireducens</name>
    <dbReference type="NCBI Taxonomy" id="192843"/>
    <lineage>
        <taxon>Bacteria</taxon>
        <taxon>Pseudomonadati</taxon>
        <taxon>Pseudomonadota</taxon>
        <taxon>Betaproteobacteria</taxon>
        <taxon>Burkholderiales</taxon>
        <taxon>Comamonadaceae</taxon>
        <taxon>Rhodoferax</taxon>
    </lineage>
</organism>
<name>A0A1W9KPL7_9BURK</name>
<gene>
    <name evidence="2" type="ORF">BWK72_19275</name>
</gene>
<feature type="domain" description="HTH cro/C1-type" evidence="1">
    <location>
        <begin position="20"/>
        <end position="73"/>
    </location>
</feature>
<comment type="caution">
    <text evidence="2">The sequence shown here is derived from an EMBL/GenBank/DDBJ whole genome shotgun (WGS) entry which is preliminary data.</text>
</comment>
<proteinExistence type="predicted"/>